<dbReference type="InterPro" id="IPR009081">
    <property type="entry name" value="PP-bd_ACP"/>
</dbReference>
<dbReference type="RefSeq" id="WP_320203660.1">
    <property type="nucleotide sequence ID" value="NZ_CP192785.1"/>
</dbReference>
<comment type="caution">
    <text evidence="2">The sequence shown here is derived from an EMBL/GenBank/DDBJ whole genome shotgun (WGS) entry which is preliminary data.</text>
</comment>
<feature type="domain" description="Carrier" evidence="1">
    <location>
        <begin position="9"/>
        <end position="77"/>
    </location>
</feature>
<dbReference type="Gene3D" id="1.10.1200.10">
    <property type="entry name" value="ACP-like"/>
    <property type="match status" value="1"/>
</dbReference>
<dbReference type="InterPro" id="IPR036736">
    <property type="entry name" value="ACP-like_sf"/>
</dbReference>
<gene>
    <name evidence="2" type="ORF">RMR22_25195</name>
</gene>
<accession>A0AAW9FJE7</accession>
<name>A0AAW9FJE7_9HYPH</name>
<sequence length="86" mass="9672">MSDFVYSAITVALSEVTERHVPPVTGEMRLDRDFDLDSFMFVQFLLSLEDKIGDLRFDPMSIGQADFNSVGNLVEYISAQVYDGAQ</sequence>
<dbReference type="Pfam" id="PF00550">
    <property type="entry name" value="PP-binding"/>
    <property type="match status" value="1"/>
</dbReference>
<proteinExistence type="predicted"/>
<evidence type="ECO:0000259" key="1">
    <source>
        <dbReference type="Pfam" id="PF00550"/>
    </source>
</evidence>
<dbReference type="SUPFAM" id="SSF47336">
    <property type="entry name" value="ACP-like"/>
    <property type="match status" value="1"/>
</dbReference>
<dbReference type="EMBL" id="JAVRAF010000021">
    <property type="protein sequence ID" value="MDX8305539.1"/>
    <property type="molecule type" value="Genomic_DNA"/>
</dbReference>
<protein>
    <submittedName>
        <fullName evidence="2">Acyl carrier protein</fullName>
    </submittedName>
</protein>
<dbReference type="AlphaFoldDB" id="A0AAW9FJE7"/>
<organism evidence="2">
    <name type="scientific">Agrobacterium rosae</name>
    <dbReference type="NCBI Taxonomy" id="1972867"/>
    <lineage>
        <taxon>Bacteria</taxon>
        <taxon>Pseudomonadati</taxon>
        <taxon>Pseudomonadota</taxon>
        <taxon>Alphaproteobacteria</taxon>
        <taxon>Hyphomicrobiales</taxon>
        <taxon>Rhizobiaceae</taxon>
        <taxon>Rhizobium/Agrobacterium group</taxon>
        <taxon>Agrobacterium</taxon>
    </lineage>
</organism>
<reference evidence="2" key="1">
    <citation type="journal article" date="2023" name="Phytobiomes J">
        <title>Deciphering the key players within the bacterial microbiota associated with aerial crown gall tumors on rhododendron: Insights into the gallobiome.</title>
        <authorList>
            <person name="Kuzmanovic N."/>
            <person name="Nesme J."/>
            <person name="Wolf J."/>
            <person name="Neumann-Schaal M."/>
            <person name="Petersen J."/>
            <person name="Fernandez-Gnecco G."/>
            <person name="Sproeer C."/>
            <person name="Bunk B."/>
            <person name="Overmann J."/>
            <person name="Sorensen S.J."/>
            <person name="Idczak E."/>
            <person name="Smalla K."/>
        </authorList>
    </citation>
    <scope>NUCLEOTIDE SEQUENCE</scope>
    <source>
        <strain evidence="2">Rho-11.1</strain>
    </source>
</reference>
<evidence type="ECO:0000313" key="2">
    <source>
        <dbReference type="EMBL" id="MDX8305539.1"/>
    </source>
</evidence>